<name>A0ABT4YE14_METRE</name>
<dbReference type="Proteomes" id="UP001211689">
    <property type="component" value="Unassembled WGS sequence"/>
</dbReference>
<dbReference type="Gene3D" id="2.60.40.2700">
    <property type="match status" value="1"/>
</dbReference>
<accession>A0ABT4YE14</accession>
<dbReference type="RefSeq" id="WP_271472646.1">
    <property type="nucleotide sequence ID" value="NZ_JANEWF010000084.1"/>
</dbReference>
<protein>
    <recommendedName>
        <fullName evidence="1">AIR9-like A9 domain-containing protein</fullName>
    </recommendedName>
</protein>
<sequence length="222" mass="23523">QTEGLPTVTGVSIPDPSPGVPVTVAYTYNGNATIPDRSKFQWYTATSANGSGKVLIAGATDKTYTPAASDAGKYLVVEVTPASYDTVVGTPVTAVSAQVQTPILGRFVTPQAMLRTWPAAKAYCDSLGGGARLPTQQELEELWNTATTERPYTNEMCSVHGWPLSNQCGGSGMSGFYWSSTYAGAGINGFPRYFAIDLTTGQSFDFDGTQFFPDGLQAACIR</sequence>
<gene>
    <name evidence="2" type="ORF">NNO07_27865</name>
</gene>
<reference evidence="2 3" key="1">
    <citation type="submission" date="2022-07" db="EMBL/GenBank/DDBJ databases">
        <title>Genome Analysis of Selected Gammaproteobacteria from Nigerian Food snails.</title>
        <authorList>
            <person name="Okafor A.C."/>
        </authorList>
    </citation>
    <scope>NUCLEOTIDE SEQUENCE [LARGE SCALE GENOMIC DNA]</scope>
    <source>
        <strain evidence="2 3">Awg 2</strain>
    </source>
</reference>
<dbReference type="Pfam" id="PF23197">
    <property type="entry name" value="IG_AIR9"/>
    <property type="match status" value="1"/>
</dbReference>
<feature type="domain" description="AIR9-like A9" evidence="1">
    <location>
        <begin position="14"/>
        <end position="96"/>
    </location>
</feature>
<comment type="caution">
    <text evidence="2">The sequence shown here is derived from an EMBL/GenBank/DDBJ whole genome shotgun (WGS) entry which is preliminary data.</text>
</comment>
<organism evidence="2 3">
    <name type="scientific">Metapseudomonas resinovorans</name>
    <name type="common">Pseudomonas resinovorans</name>
    <dbReference type="NCBI Taxonomy" id="53412"/>
    <lineage>
        <taxon>Bacteria</taxon>
        <taxon>Pseudomonadati</taxon>
        <taxon>Pseudomonadota</taxon>
        <taxon>Gammaproteobacteria</taxon>
        <taxon>Pseudomonadales</taxon>
        <taxon>Pseudomonadaceae</taxon>
        <taxon>Metapseudomonas</taxon>
    </lineage>
</organism>
<feature type="non-terminal residue" evidence="2">
    <location>
        <position position="1"/>
    </location>
</feature>
<evidence type="ECO:0000313" key="3">
    <source>
        <dbReference type="Proteomes" id="UP001211689"/>
    </source>
</evidence>
<keyword evidence="3" id="KW-1185">Reference proteome</keyword>
<dbReference type="EMBL" id="JANEWF010000084">
    <property type="protein sequence ID" value="MDA8486887.1"/>
    <property type="molecule type" value="Genomic_DNA"/>
</dbReference>
<dbReference type="InterPro" id="IPR056284">
    <property type="entry name" value="AIR9-like_A9"/>
</dbReference>
<proteinExistence type="predicted"/>
<evidence type="ECO:0000313" key="2">
    <source>
        <dbReference type="EMBL" id="MDA8486887.1"/>
    </source>
</evidence>
<evidence type="ECO:0000259" key="1">
    <source>
        <dbReference type="Pfam" id="PF23197"/>
    </source>
</evidence>